<dbReference type="SUPFAM" id="SSF58104">
    <property type="entry name" value="Methyl-accepting chemotaxis protein (MCP) signaling domain"/>
    <property type="match status" value="1"/>
</dbReference>
<evidence type="ECO:0000313" key="13">
    <source>
        <dbReference type="Proteomes" id="UP001253545"/>
    </source>
</evidence>
<dbReference type="CDD" id="cd11386">
    <property type="entry name" value="MCP_signal"/>
    <property type="match status" value="1"/>
</dbReference>
<dbReference type="SMART" id="SM00304">
    <property type="entry name" value="HAMP"/>
    <property type="match status" value="1"/>
</dbReference>
<dbReference type="SMART" id="SM00283">
    <property type="entry name" value="MA"/>
    <property type="match status" value="1"/>
</dbReference>
<organism evidence="12 13">
    <name type="scientific">Glaciecola petra</name>
    <dbReference type="NCBI Taxonomy" id="3075602"/>
    <lineage>
        <taxon>Bacteria</taxon>
        <taxon>Pseudomonadati</taxon>
        <taxon>Pseudomonadota</taxon>
        <taxon>Gammaproteobacteria</taxon>
        <taxon>Alteromonadales</taxon>
        <taxon>Alteromonadaceae</taxon>
        <taxon>Glaciecola</taxon>
    </lineage>
</organism>
<name>A0ABU2ZRZ4_9ALTE</name>
<evidence type="ECO:0000256" key="6">
    <source>
        <dbReference type="ARBA" id="ARBA00029447"/>
    </source>
</evidence>
<dbReference type="InterPro" id="IPR003660">
    <property type="entry name" value="HAMP_dom"/>
</dbReference>
<evidence type="ECO:0000313" key="12">
    <source>
        <dbReference type="EMBL" id="MDT0595089.1"/>
    </source>
</evidence>
<evidence type="ECO:0000256" key="8">
    <source>
        <dbReference type="SAM" id="Coils"/>
    </source>
</evidence>
<feature type="domain" description="HAMP" evidence="11">
    <location>
        <begin position="175"/>
        <end position="229"/>
    </location>
</feature>
<dbReference type="Proteomes" id="UP001253545">
    <property type="component" value="Unassembled WGS sequence"/>
</dbReference>
<dbReference type="CDD" id="cd06225">
    <property type="entry name" value="HAMP"/>
    <property type="match status" value="1"/>
</dbReference>
<reference evidence="12 13" key="1">
    <citation type="submission" date="2023-09" db="EMBL/GenBank/DDBJ databases">
        <authorList>
            <person name="Rey-Velasco X."/>
        </authorList>
    </citation>
    <scope>NUCLEOTIDE SEQUENCE [LARGE SCALE GENOMIC DNA]</scope>
    <source>
        <strain evidence="12 13">P117</strain>
    </source>
</reference>
<keyword evidence="13" id="KW-1185">Reference proteome</keyword>
<dbReference type="RefSeq" id="WP_311368606.1">
    <property type="nucleotide sequence ID" value="NZ_JAVRHX010000002.1"/>
</dbReference>
<evidence type="ECO:0000259" key="11">
    <source>
        <dbReference type="PROSITE" id="PS50885"/>
    </source>
</evidence>
<dbReference type="PANTHER" id="PTHR32089">
    <property type="entry name" value="METHYL-ACCEPTING CHEMOTAXIS PROTEIN MCPB"/>
    <property type="match status" value="1"/>
</dbReference>
<keyword evidence="4 9" id="KW-0472">Membrane</keyword>
<evidence type="ECO:0000256" key="5">
    <source>
        <dbReference type="ARBA" id="ARBA00023224"/>
    </source>
</evidence>
<dbReference type="Pfam" id="PF00015">
    <property type="entry name" value="MCPsignal"/>
    <property type="match status" value="1"/>
</dbReference>
<proteinExistence type="inferred from homology"/>
<comment type="similarity">
    <text evidence="6">Belongs to the methyl-accepting chemotaxis (MCP) protein family.</text>
</comment>
<gene>
    <name evidence="12" type="ORF">RM552_09565</name>
</gene>
<keyword evidence="3 9" id="KW-1133">Transmembrane helix</keyword>
<dbReference type="InterPro" id="IPR004089">
    <property type="entry name" value="MCPsignal_dom"/>
</dbReference>
<dbReference type="PANTHER" id="PTHR32089:SF119">
    <property type="entry name" value="METHYL-ACCEPTING CHEMOTAXIS PROTEIN CTPL"/>
    <property type="match status" value="1"/>
</dbReference>
<sequence>MNLRKKLSFTSFAVVTLVLIFSQVVIATIEQINLHEKMTVAANNTSTRMGVTLIDSMWNYNVASSESVAIAELGTNALVGVKAYNRENELLFERYWDEGTQGLSAERFSGDIFLSLQRSIEFIDQGEALEAGKIELIFSSKGLGDALVSTLVNSIIQIVLLGIALIIILGFLIDKIFLQPLDTINLRLKDIANGGGDLTKRLNIVRDDELGKLGTYVNSFIEHVHSVIIKVVTVARTLDGSAQASQYNVDRLNQQVESLNQQVDSILNSVANLDETAQEVAEQADTTSKTTADTSDLATQGVDKVRSSAQLIQSLATNMESSTSKTELLENHAQSIDTVIQVIKDIADQTNLLALNAAIEAARAGEQGRGFAVVADEVRTLAQRTQVSTGQITDIIDTLQKHSKETLHLMQEGQKMVAANVESVNTAATQFEEIHQSVKGNQKGAQLIAQDTEKQKNNLQGIRANIEIIRDTNAQTLQVAKQSYDVNQEIVNMSHEVFELVEGFKVGEDINSEDDELF</sequence>
<dbReference type="Pfam" id="PF00672">
    <property type="entry name" value="HAMP"/>
    <property type="match status" value="1"/>
</dbReference>
<evidence type="ECO:0000259" key="10">
    <source>
        <dbReference type="PROSITE" id="PS50111"/>
    </source>
</evidence>
<dbReference type="Gene3D" id="1.10.287.950">
    <property type="entry name" value="Methyl-accepting chemotaxis protein"/>
    <property type="match status" value="1"/>
</dbReference>
<keyword evidence="5 7" id="KW-0807">Transducer</keyword>
<feature type="coiled-coil region" evidence="8">
    <location>
        <begin position="242"/>
        <end position="276"/>
    </location>
</feature>
<accession>A0ABU2ZRZ4</accession>
<protein>
    <submittedName>
        <fullName evidence="12">HAMP domain-containing methyl-accepting chemotaxis protein</fullName>
    </submittedName>
</protein>
<evidence type="ECO:0000256" key="9">
    <source>
        <dbReference type="SAM" id="Phobius"/>
    </source>
</evidence>
<comment type="caution">
    <text evidence="12">The sequence shown here is derived from an EMBL/GenBank/DDBJ whole genome shotgun (WGS) entry which is preliminary data.</text>
</comment>
<evidence type="ECO:0000256" key="4">
    <source>
        <dbReference type="ARBA" id="ARBA00023136"/>
    </source>
</evidence>
<keyword evidence="2 9" id="KW-0812">Transmembrane</keyword>
<evidence type="ECO:0000256" key="1">
    <source>
        <dbReference type="ARBA" id="ARBA00004141"/>
    </source>
</evidence>
<evidence type="ECO:0000256" key="2">
    <source>
        <dbReference type="ARBA" id="ARBA00022692"/>
    </source>
</evidence>
<dbReference type="EMBL" id="JAVRHX010000002">
    <property type="protein sequence ID" value="MDT0595089.1"/>
    <property type="molecule type" value="Genomic_DNA"/>
</dbReference>
<dbReference type="PROSITE" id="PS50885">
    <property type="entry name" value="HAMP"/>
    <property type="match status" value="1"/>
</dbReference>
<evidence type="ECO:0000256" key="3">
    <source>
        <dbReference type="ARBA" id="ARBA00022989"/>
    </source>
</evidence>
<comment type="subcellular location">
    <subcellularLocation>
        <location evidence="1">Membrane</location>
        <topology evidence="1">Multi-pass membrane protein</topology>
    </subcellularLocation>
</comment>
<dbReference type="PROSITE" id="PS50111">
    <property type="entry name" value="CHEMOTAXIS_TRANSDUC_2"/>
    <property type="match status" value="1"/>
</dbReference>
<evidence type="ECO:0000256" key="7">
    <source>
        <dbReference type="PROSITE-ProRule" id="PRU00284"/>
    </source>
</evidence>
<feature type="transmembrane region" description="Helical" evidence="9">
    <location>
        <begin position="155"/>
        <end position="173"/>
    </location>
</feature>
<keyword evidence="8" id="KW-0175">Coiled coil</keyword>
<feature type="domain" description="Methyl-accepting transducer" evidence="10">
    <location>
        <begin position="234"/>
        <end position="470"/>
    </location>
</feature>